<gene>
    <name evidence="1" type="ORF">IPC1295_14760</name>
</gene>
<dbReference type="EMBL" id="NSNE01000008">
    <property type="protein sequence ID" value="RPM15073.1"/>
    <property type="molecule type" value="Genomic_DNA"/>
</dbReference>
<reference evidence="1 2" key="1">
    <citation type="submission" date="2017-08" db="EMBL/GenBank/DDBJ databases">
        <authorList>
            <person name="Feschi L."/>
            <person name="Jeukens J."/>
            <person name="Emond-Rheault J.-G."/>
            <person name="Kukavica-Ibrulj I."/>
            <person name="Boyle B."/>
            <person name="Levesque R.C."/>
        </authorList>
    </citation>
    <scope>NUCLEOTIDE SEQUENCE [LARGE SCALE GENOMIC DNA]</scope>
    <source>
        <strain evidence="1 2">PA-W36</strain>
    </source>
</reference>
<feature type="non-terminal residue" evidence="1">
    <location>
        <position position="116"/>
    </location>
</feature>
<keyword evidence="1" id="KW-0067">ATP-binding</keyword>
<organism evidence="1 2">
    <name type="scientific">Pseudomonas aeruginosa</name>
    <dbReference type="NCBI Taxonomy" id="287"/>
    <lineage>
        <taxon>Bacteria</taxon>
        <taxon>Pseudomonadati</taxon>
        <taxon>Pseudomonadota</taxon>
        <taxon>Gammaproteobacteria</taxon>
        <taxon>Pseudomonadales</taxon>
        <taxon>Pseudomonadaceae</taxon>
        <taxon>Pseudomonas</taxon>
    </lineage>
</organism>
<sequence>MNRPRLVNRTSATPSTLLQRAIFDGYDFGLKIPYIAGSNRALLELSGFFISAREHPLHRYWRVPKGKLLPDLDTLYNRLAELAGGLHSQSWREFSSLVESAQASLDRQAFTWGMLL</sequence>
<comment type="caution">
    <text evidence="1">The sequence shown here is derived from an EMBL/GenBank/DDBJ whole genome shotgun (WGS) entry which is preliminary data.</text>
</comment>
<evidence type="ECO:0000313" key="2">
    <source>
        <dbReference type="Proteomes" id="UP000284767"/>
    </source>
</evidence>
<keyword evidence="1" id="KW-0347">Helicase</keyword>
<evidence type="ECO:0000313" key="1">
    <source>
        <dbReference type="EMBL" id="RPM15073.1"/>
    </source>
</evidence>
<dbReference type="AlphaFoldDB" id="A0A7M2ZUW9"/>
<accession>A0A7M2ZUW9</accession>
<name>A0A7M2ZUW9_PSEAI</name>
<keyword evidence="1" id="KW-0378">Hydrolase</keyword>
<protein>
    <submittedName>
        <fullName evidence="1">Helicase</fullName>
    </submittedName>
</protein>
<dbReference type="Proteomes" id="UP000284767">
    <property type="component" value="Unassembled WGS sequence"/>
</dbReference>
<dbReference type="GO" id="GO:0004386">
    <property type="term" value="F:helicase activity"/>
    <property type="evidence" value="ECO:0007669"/>
    <property type="project" value="UniProtKB-KW"/>
</dbReference>
<proteinExistence type="predicted"/>
<reference evidence="1 2" key="2">
    <citation type="submission" date="2019-01" db="EMBL/GenBank/DDBJ databases">
        <title>The Pseudomonas aeruginosa pan-genome provides new insights on its population structure, horizontal gene transfer and pathogenicity.</title>
        <authorList>
            <person name="Freschi L."/>
            <person name="Vincent A.T."/>
            <person name="Jeukens J."/>
            <person name="Emond-Rheault J.-G."/>
            <person name="Kukavica-Ibrulj I."/>
            <person name="Dupont M.-J."/>
            <person name="Charette S.J."/>
            <person name="Boyle B."/>
            <person name="Levesque R.C."/>
        </authorList>
    </citation>
    <scope>NUCLEOTIDE SEQUENCE [LARGE SCALE GENOMIC DNA]</scope>
    <source>
        <strain evidence="1 2">PA-W36</strain>
    </source>
</reference>
<keyword evidence="1" id="KW-0547">Nucleotide-binding</keyword>